<gene>
    <name evidence="1" type="ORF">E2C01_042374</name>
</gene>
<dbReference type="EMBL" id="VSRR010008365">
    <property type="protein sequence ID" value="MPC48597.1"/>
    <property type="molecule type" value="Genomic_DNA"/>
</dbReference>
<dbReference type="Proteomes" id="UP000324222">
    <property type="component" value="Unassembled WGS sequence"/>
</dbReference>
<keyword evidence="2" id="KW-1185">Reference proteome</keyword>
<comment type="caution">
    <text evidence="1">The sequence shown here is derived from an EMBL/GenBank/DDBJ whole genome shotgun (WGS) entry which is preliminary data.</text>
</comment>
<evidence type="ECO:0000313" key="1">
    <source>
        <dbReference type="EMBL" id="MPC48597.1"/>
    </source>
</evidence>
<dbReference type="AlphaFoldDB" id="A0A5B7FTA7"/>
<evidence type="ECO:0000313" key="2">
    <source>
        <dbReference type="Proteomes" id="UP000324222"/>
    </source>
</evidence>
<sequence>MLSEGLSVTLSVHVAGRGGAGCYKTVKDLRRQVEDRNKELFDPGQCMKQRPQPQGHCMLPFRTLHMLRPHLSAFP</sequence>
<protein>
    <submittedName>
        <fullName evidence="1">Uncharacterized protein</fullName>
    </submittedName>
</protein>
<organism evidence="1 2">
    <name type="scientific">Portunus trituberculatus</name>
    <name type="common">Swimming crab</name>
    <name type="synonym">Neptunus trituberculatus</name>
    <dbReference type="NCBI Taxonomy" id="210409"/>
    <lineage>
        <taxon>Eukaryota</taxon>
        <taxon>Metazoa</taxon>
        <taxon>Ecdysozoa</taxon>
        <taxon>Arthropoda</taxon>
        <taxon>Crustacea</taxon>
        <taxon>Multicrustacea</taxon>
        <taxon>Malacostraca</taxon>
        <taxon>Eumalacostraca</taxon>
        <taxon>Eucarida</taxon>
        <taxon>Decapoda</taxon>
        <taxon>Pleocyemata</taxon>
        <taxon>Brachyura</taxon>
        <taxon>Eubrachyura</taxon>
        <taxon>Portunoidea</taxon>
        <taxon>Portunidae</taxon>
        <taxon>Portuninae</taxon>
        <taxon>Portunus</taxon>
    </lineage>
</organism>
<reference evidence="1 2" key="1">
    <citation type="submission" date="2019-05" db="EMBL/GenBank/DDBJ databases">
        <title>Another draft genome of Portunus trituberculatus and its Hox gene families provides insights of decapod evolution.</title>
        <authorList>
            <person name="Jeong J.-H."/>
            <person name="Song I."/>
            <person name="Kim S."/>
            <person name="Choi T."/>
            <person name="Kim D."/>
            <person name="Ryu S."/>
            <person name="Kim W."/>
        </authorList>
    </citation>
    <scope>NUCLEOTIDE SEQUENCE [LARGE SCALE GENOMIC DNA]</scope>
    <source>
        <tissue evidence="1">Muscle</tissue>
    </source>
</reference>
<accession>A0A5B7FTA7</accession>
<name>A0A5B7FTA7_PORTR</name>
<proteinExistence type="predicted"/>